<reference evidence="2" key="1">
    <citation type="submission" date="2021-05" db="EMBL/GenBank/DDBJ databases">
        <authorList>
            <person name="Arsene-Ploetze F."/>
        </authorList>
    </citation>
    <scope>NUCLEOTIDE SEQUENCE</scope>
    <source>
        <strain evidence="2">DSM 42138</strain>
    </source>
</reference>
<gene>
    <name evidence="2" type="ORF">SCOCK_150180</name>
</gene>
<evidence type="ECO:0000256" key="1">
    <source>
        <dbReference type="SAM" id="MobiDB-lite"/>
    </source>
</evidence>
<sequence>MEGSGTQRRVPPPELADEARRNPGGWVFEIDGDMVADPYGDVPPEAVIGAWKVDRRGALSGEYEANPNYRPPPG</sequence>
<dbReference type="RefSeq" id="WP_251486337.1">
    <property type="nucleotide sequence ID" value="NZ_CAJSLV010000043.1"/>
</dbReference>
<evidence type="ECO:0000313" key="3">
    <source>
        <dbReference type="Proteomes" id="UP001152519"/>
    </source>
</evidence>
<name>A0A9W4DM81_9ACTN</name>
<comment type="caution">
    <text evidence="2">The sequence shown here is derived from an EMBL/GenBank/DDBJ whole genome shotgun (WGS) entry which is preliminary data.</text>
</comment>
<dbReference type="Proteomes" id="UP001152519">
    <property type="component" value="Unassembled WGS sequence"/>
</dbReference>
<keyword evidence="3" id="KW-1185">Reference proteome</keyword>
<protein>
    <submittedName>
        <fullName evidence="2">Uncharacterized protein</fullName>
    </submittedName>
</protein>
<dbReference type="AlphaFoldDB" id="A0A9W4DM81"/>
<feature type="region of interest" description="Disordered" evidence="1">
    <location>
        <begin position="1"/>
        <end position="24"/>
    </location>
</feature>
<organism evidence="2 3">
    <name type="scientific">Actinacidiphila cocklensis</name>
    <dbReference type="NCBI Taxonomy" id="887465"/>
    <lineage>
        <taxon>Bacteria</taxon>
        <taxon>Bacillati</taxon>
        <taxon>Actinomycetota</taxon>
        <taxon>Actinomycetes</taxon>
        <taxon>Kitasatosporales</taxon>
        <taxon>Streptomycetaceae</taxon>
        <taxon>Actinacidiphila</taxon>
    </lineage>
</organism>
<evidence type="ECO:0000313" key="2">
    <source>
        <dbReference type="EMBL" id="CAG6392208.1"/>
    </source>
</evidence>
<dbReference type="EMBL" id="CAJSLV010000043">
    <property type="protein sequence ID" value="CAG6392208.1"/>
    <property type="molecule type" value="Genomic_DNA"/>
</dbReference>
<accession>A0A9W4DM81</accession>
<proteinExistence type="predicted"/>